<name>M7A5J4_LEPIR</name>
<dbReference type="AlphaFoldDB" id="M7A5J4"/>
<evidence type="ECO:0000313" key="2">
    <source>
        <dbReference type="Proteomes" id="UP000012117"/>
    </source>
</evidence>
<evidence type="ECO:0000313" key="1">
    <source>
        <dbReference type="EMBL" id="EMP09285.1"/>
    </source>
</evidence>
<organism evidence="1 2">
    <name type="scientific">Leptospira interrogans serovar Pyrogenes str. 200701872</name>
    <dbReference type="NCBI Taxonomy" id="1193029"/>
    <lineage>
        <taxon>Bacteria</taxon>
        <taxon>Pseudomonadati</taxon>
        <taxon>Spirochaetota</taxon>
        <taxon>Spirochaetia</taxon>
        <taxon>Leptospirales</taxon>
        <taxon>Leptospiraceae</taxon>
        <taxon>Leptospira</taxon>
    </lineage>
</organism>
<reference evidence="1 2" key="1">
    <citation type="submission" date="2013-01" db="EMBL/GenBank/DDBJ databases">
        <authorList>
            <person name="Harkins D.M."/>
            <person name="Durkin A.S."/>
            <person name="Brinkac L.M."/>
            <person name="Haft D.H."/>
            <person name="Selengut J.D."/>
            <person name="Sanka R."/>
            <person name="DePew J."/>
            <person name="Purushe J."/>
            <person name="Picardeau M."/>
            <person name="Werts C."/>
            <person name="Goarant C."/>
            <person name="Vinetz J.M."/>
            <person name="Sutton G.G."/>
            <person name="Nierman W.C."/>
            <person name="Fouts D.E."/>
        </authorList>
    </citation>
    <scope>NUCLEOTIDE SEQUENCE [LARGE SCALE GENOMIC DNA]</scope>
    <source>
        <strain evidence="1 2">200701872</strain>
    </source>
</reference>
<protein>
    <submittedName>
        <fullName evidence="1">Uncharacterized protein</fullName>
    </submittedName>
</protein>
<gene>
    <name evidence="1" type="ORF">LEP1GSC124_1820</name>
</gene>
<feature type="non-terminal residue" evidence="1">
    <location>
        <position position="31"/>
    </location>
</feature>
<dbReference type="EMBL" id="AKWN02000048">
    <property type="protein sequence ID" value="EMP09285.1"/>
    <property type="molecule type" value="Genomic_DNA"/>
</dbReference>
<proteinExistence type="predicted"/>
<sequence>MEDLCSFKIWLSFFIYLEPKFTIIYQNQYTL</sequence>
<dbReference type="Proteomes" id="UP000012117">
    <property type="component" value="Unassembled WGS sequence"/>
</dbReference>
<comment type="caution">
    <text evidence="1">The sequence shown here is derived from an EMBL/GenBank/DDBJ whole genome shotgun (WGS) entry which is preliminary data.</text>
</comment>
<accession>M7A5J4</accession>